<accession>A0A381Y2R8</accession>
<evidence type="ECO:0000313" key="1">
    <source>
        <dbReference type="EMBL" id="SVA70961.1"/>
    </source>
</evidence>
<feature type="non-terminal residue" evidence="1">
    <location>
        <position position="1"/>
    </location>
</feature>
<name>A0A381Y2R8_9ZZZZ</name>
<reference evidence="1" key="1">
    <citation type="submission" date="2018-05" db="EMBL/GenBank/DDBJ databases">
        <authorList>
            <person name="Lanie J.A."/>
            <person name="Ng W.-L."/>
            <person name="Kazmierczak K.M."/>
            <person name="Andrzejewski T.M."/>
            <person name="Davidsen T.M."/>
            <person name="Wayne K.J."/>
            <person name="Tettelin H."/>
            <person name="Glass J.I."/>
            <person name="Rusch D."/>
            <person name="Podicherti R."/>
            <person name="Tsui H.-C.T."/>
            <person name="Winkler M.E."/>
        </authorList>
    </citation>
    <scope>NUCLEOTIDE SEQUENCE</scope>
</reference>
<gene>
    <name evidence="1" type="ORF">METZ01_LOCUS123815</name>
</gene>
<protein>
    <submittedName>
        <fullName evidence="1">Uncharacterized protein</fullName>
    </submittedName>
</protein>
<organism evidence="1">
    <name type="scientific">marine metagenome</name>
    <dbReference type="NCBI Taxonomy" id="408172"/>
    <lineage>
        <taxon>unclassified sequences</taxon>
        <taxon>metagenomes</taxon>
        <taxon>ecological metagenomes</taxon>
    </lineage>
</organism>
<proteinExistence type="predicted"/>
<sequence length="130" mass="15021">DQIEWIRAEIQMVQEKTEGHQVAENLREAAGTLEDKLIDLEMKLFDVRMTGGTASQDTLRFARRLYSRLSSLAGYITGTDDRPTNQAREVFDMLQSELEDYQRQWLGLEEDLAAFNRFLDDRGIDPIGQH</sequence>
<dbReference type="AlphaFoldDB" id="A0A381Y2R8"/>
<dbReference type="EMBL" id="UINC01017195">
    <property type="protein sequence ID" value="SVA70961.1"/>
    <property type="molecule type" value="Genomic_DNA"/>
</dbReference>